<dbReference type="Ensembl" id="ENSCAFT00040037880.1">
    <property type="protein sequence ID" value="ENSCAFP00040033017.1"/>
    <property type="gene ID" value="ENSCAFG00040020473.1"/>
</dbReference>
<evidence type="ECO:0000256" key="3">
    <source>
        <dbReference type="ARBA" id="ARBA00022475"/>
    </source>
</evidence>
<feature type="domain" description="Ig-like" evidence="19">
    <location>
        <begin position="938"/>
        <end position="1030"/>
    </location>
</feature>
<dbReference type="Proteomes" id="UP000694542">
    <property type="component" value="Chromosome 12"/>
</dbReference>
<evidence type="ECO:0000256" key="16">
    <source>
        <dbReference type="ARBA" id="ARBA00068384"/>
    </source>
</evidence>
<evidence type="ECO:0000256" key="14">
    <source>
        <dbReference type="ARBA" id="ARBA00058449"/>
    </source>
</evidence>
<dbReference type="FunFam" id="2.60.40.10:FF:000262">
    <property type="entry name" value="MAM domain containing glycosylphosphatidylinositol anchor 1"/>
    <property type="match status" value="1"/>
</dbReference>
<keyword evidence="7" id="KW-0221">Differentiation</keyword>
<protein>
    <recommendedName>
        <fullName evidence="16">MAM domain-containing glycosylphosphatidylinositol anchor protein 1</fullName>
    </recommendedName>
</protein>
<dbReference type="GO" id="GO:0005886">
    <property type="term" value="C:plasma membrane"/>
    <property type="evidence" value="ECO:0007669"/>
    <property type="project" value="UniProtKB-SubCell"/>
</dbReference>
<evidence type="ECO:0000256" key="15">
    <source>
        <dbReference type="ARBA" id="ARBA00061756"/>
    </source>
</evidence>
<dbReference type="InterPro" id="IPR007110">
    <property type="entry name" value="Ig-like_dom"/>
</dbReference>
<keyword evidence="10" id="KW-1015">Disulfide bond</keyword>
<keyword evidence="11" id="KW-0325">Glycoprotein</keyword>
<feature type="compositionally biased region" description="Low complexity" evidence="17">
    <location>
        <begin position="403"/>
        <end position="419"/>
    </location>
</feature>
<dbReference type="SMART" id="SM00409">
    <property type="entry name" value="IG"/>
    <property type="match status" value="6"/>
</dbReference>
<evidence type="ECO:0000259" key="18">
    <source>
        <dbReference type="PROSITE" id="PS50060"/>
    </source>
</evidence>
<feature type="domain" description="Ig-like" evidence="19">
    <location>
        <begin position="1037"/>
        <end position="1128"/>
    </location>
</feature>
<dbReference type="PANTHER" id="PTHR45080:SF32">
    <property type="entry name" value="MAM DOMAIN CONTAINING GLYCOSYLPHOSPHATIDYLINOSITOL ANCHOR 1"/>
    <property type="match status" value="1"/>
</dbReference>
<feature type="compositionally biased region" description="Low complexity" evidence="17">
    <location>
        <begin position="193"/>
        <end position="207"/>
    </location>
</feature>
<evidence type="ECO:0000256" key="11">
    <source>
        <dbReference type="ARBA" id="ARBA00023180"/>
    </source>
</evidence>
<evidence type="ECO:0000259" key="20">
    <source>
        <dbReference type="PROSITE" id="PS50853"/>
    </source>
</evidence>
<evidence type="ECO:0000256" key="7">
    <source>
        <dbReference type="ARBA" id="ARBA00022782"/>
    </source>
</evidence>
<evidence type="ECO:0000313" key="22">
    <source>
        <dbReference type="Proteomes" id="UP000694542"/>
    </source>
</evidence>
<accession>A0A8C0T7W1</accession>
<dbReference type="InterPro" id="IPR013098">
    <property type="entry name" value="Ig_I-set"/>
</dbReference>
<dbReference type="CDD" id="cd06263">
    <property type="entry name" value="MAM"/>
    <property type="match status" value="1"/>
</dbReference>
<evidence type="ECO:0000256" key="17">
    <source>
        <dbReference type="SAM" id="MobiDB-lite"/>
    </source>
</evidence>
<dbReference type="SMART" id="SM00408">
    <property type="entry name" value="IGc2"/>
    <property type="match status" value="6"/>
</dbReference>
<evidence type="ECO:0000256" key="12">
    <source>
        <dbReference type="ARBA" id="ARBA00023288"/>
    </source>
</evidence>
<keyword evidence="12" id="KW-0449">Lipoprotein</keyword>
<feature type="region of interest" description="Disordered" evidence="17">
    <location>
        <begin position="86"/>
        <end position="492"/>
    </location>
</feature>
<dbReference type="GO" id="GO:0098552">
    <property type="term" value="C:side of membrane"/>
    <property type="evidence" value="ECO:0007669"/>
    <property type="project" value="UniProtKB-KW"/>
</dbReference>
<evidence type="ECO:0000256" key="6">
    <source>
        <dbReference type="ARBA" id="ARBA00022737"/>
    </source>
</evidence>
<feature type="compositionally biased region" description="Basic and acidic residues" evidence="17">
    <location>
        <begin position="86"/>
        <end position="114"/>
    </location>
</feature>
<keyword evidence="8" id="KW-0524">Neurogenesis</keyword>
<dbReference type="FunFam" id="2.60.40.10:FF:000165">
    <property type="entry name" value="MAM domain containing glycosylphosphatidylinositol anchor 2"/>
    <property type="match status" value="1"/>
</dbReference>
<dbReference type="Pfam" id="PF13927">
    <property type="entry name" value="Ig_3"/>
    <property type="match status" value="5"/>
</dbReference>
<dbReference type="InterPro" id="IPR003599">
    <property type="entry name" value="Ig_sub"/>
</dbReference>
<feature type="region of interest" description="Disordered" evidence="17">
    <location>
        <begin position="1276"/>
        <end position="1295"/>
    </location>
</feature>
<dbReference type="InterPro" id="IPR003961">
    <property type="entry name" value="FN3_dom"/>
</dbReference>
<feature type="compositionally biased region" description="Low complexity" evidence="17">
    <location>
        <begin position="282"/>
        <end position="291"/>
    </location>
</feature>
<dbReference type="InterPro" id="IPR013320">
    <property type="entry name" value="ConA-like_dom_sf"/>
</dbReference>
<dbReference type="PANTHER" id="PTHR45080">
    <property type="entry name" value="CONTACTIN 5"/>
    <property type="match status" value="1"/>
</dbReference>
<reference evidence="21" key="2">
    <citation type="submission" date="2025-08" db="UniProtKB">
        <authorList>
            <consortium name="Ensembl"/>
        </authorList>
    </citation>
    <scope>IDENTIFICATION</scope>
</reference>
<evidence type="ECO:0000256" key="10">
    <source>
        <dbReference type="ARBA" id="ARBA00023157"/>
    </source>
</evidence>
<dbReference type="Pfam" id="PF00629">
    <property type="entry name" value="MAM"/>
    <property type="match status" value="1"/>
</dbReference>
<feature type="domain" description="Ig-like" evidence="19">
    <location>
        <begin position="836"/>
        <end position="930"/>
    </location>
</feature>
<dbReference type="InterPro" id="IPR003598">
    <property type="entry name" value="Ig_sub2"/>
</dbReference>
<dbReference type="GO" id="GO:0007399">
    <property type="term" value="P:nervous system development"/>
    <property type="evidence" value="ECO:0007669"/>
    <property type="project" value="UniProtKB-KW"/>
</dbReference>
<dbReference type="InterPro" id="IPR013783">
    <property type="entry name" value="Ig-like_fold"/>
</dbReference>
<dbReference type="PROSITE" id="PS50853">
    <property type="entry name" value="FN3"/>
    <property type="match status" value="1"/>
</dbReference>
<dbReference type="FunFam" id="2.60.120.200:FF:000019">
    <property type="entry name" value="MAM domain containing glycosylphosphatidylinositol anchor 2"/>
    <property type="match status" value="1"/>
</dbReference>
<keyword evidence="5" id="KW-0732">Signal</keyword>
<evidence type="ECO:0000256" key="1">
    <source>
        <dbReference type="ARBA" id="ARBA00004609"/>
    </source>
</evidence>
<feature type="compositionally biased region" description="Low complexity" evidence="17">
    <location>
        <begin position="474"/>
        <end position="489"/>
    </location>
</feature>
<evidence type="ECO:0000313" key="21">
    <source>
        <dbReference type="Ensembl" id="ENSCAFP00040033017.1"/>
    </source>
</evidence>
<evidence type="ECO:0000256" key="4">
    <source>
        <dbReference type="ARBA" id="ARBA00022622"/>
    </source>
</evidence>
<feature type="domain" description="MAM" evidence="18">
    <location>
        <begin position="1248"/>
        <end position="1415"/>
    </location>
</feature>
<dbReference type="SUPFAM" id="SSF49265">
    <property type="entry name" value="Fibronectin type III"/>
    <property type="match status" value="1"/>
</dbReference>
<feature type="compositionally biased region" description="Low complexity" evidence="17">
    <location>
        <begin position="450"/>
        <end position="464"/>
    </location>
</feature>
<dbReference type="FunFam" id="2.60.40.10:FF:001287">
    <property type="entry name" value="MAM domain-containing glycosylphosphatidylinositol anchor protein 1"/>
    <property type="match status" value="1"/>
</dbReference>
<dbReference type="FunFam" id="2.60.40.10:FF:000240">
    <property type="entry name" value="MAM domain containing glycosylphosphatidylinositol anchor 1"/>
    <property type="match status" value="1"/>
</dbReference>
<keyword evidence="9" id="KW-0472">Membrane</keyword>
<comment type="function">
    <text evidence="14">Required for radial migration of cortical neurons in the superficial layer of the neocortex. Plays a role in the formation or maintenance of inhibitory synapses. May function by inhibiting the activity of NLGN2.</text>
</comment>
<evidence type="ECO:0000256" key="8">
    <source>
        <dbReference type="ARBA" id="ARBA00022902"/>
    </source>
</evidence>
<comment type="subunit">
    <text evidence="15">Interacts heterophilically through its MAM domain with proteins in axon-rich regions and through its Ig-like domains with proteins in differentiating muscle. Interacts (through the Ig-like domains) with NLGN2.</text>
</comment>
<dbReference type="GO" id="GO:0030154">
    <property type="term" value="P:cell differentiation"/>
    <property type="evidence" value="ECO:0007669"/>
    <property type="project" value="UniProtKB-KW"/>
</dbReference>
<evidence type="ECO:0000256" key="9">
    <source>
        <dbReference type="ARBA" id="ARBA00023136"/>
    </source>
</evidence>
<dbReference type="Gene3D" id="2.60.40.10">
    <property type="entry name" value="Immunoglobulins"/>
    <property type="match status" value="7"/>
</dbReference>
<name>A0A8C0T7W1_CANLF</name>
<dbReference type="InterPro" id="IPR050958">
    <property type="entry name" value="Cell_Adh-Cytoskel_Orgn"/>
</dbReference>
<keyword evidence="3" id="KW-1003">Cell membrane</keyword>
<feature type="compositionally biased region" description="Pro residues" evidence="17">
    <location>
        <begin position="308"/>
        <end position="319"/>
    </location>
</feature>
<feature type="domain" description="Ig-like" evidence="19">
    <location>
        <begin position="630"/>
        <end position="728"/>
    </location>
</feature>
<evidence type="ECO:0000256" key="2">
    <source>
        <dbReference type="ARBA" id="ARBA00022473"/>
    </source>
</evidence>
<dbReference type="PROSITE" id="PS50835">
    <property type="entry name" value="IG_LIKE"/>
    <property type="match status" value="6"/>
</dbReference>
<dbReference type="Gene3D" id="2.60.120.200">
    <property type="match status" value="1"/>
</dbReference>
<feature type="compositionally biased region" description="Polar residues" evidence="17">
    <location>
        <begin position="235"/>
        <end position="244"/>
    </location>
</feature>
<keyword evidence="13" id="KW-0393">Immunoglobulin domain</keyword>
<dbReference type="FunFam" id="2.60.40.10:FF:000243">
    <property type="entry name" value="MAM domain-containing glycosylphosphatidylinositol anchor protein 1"/>
    <property type="match status" value="1"/>
</dbReference>
<feature type="compositionally biased region" description="Low complexity" evidence="17">
    <location>
        <begin position="166"/>
        <end position="176"/>
    </location>
</feature>
<feature type="region of interest" description="Disordered" evidence="17">
    <location>
        <begin position="12"/>
        <end position="63"/>
    </location>
</feature>
<feature type="compositionally biased region" description="Polar residues" evidence="17">
    <location>
        <begin position="1276"/>
        <end position="1285"/>
    </location>
</feature>
<dbReference type="FunFam" id="2.60.40.10:FF:000303">
    <property type="entry name" value="MAM domain containing glycosylphosphatidylinositol anchor 1"/>
    <property type="match status" value="1"/>
</dbReference>
<dbReference type="InterPro" id="IPR000998">
    <property type="entry name" value="MAM_dom"/>
</dbReference>
<dbReference type="SUPFAM" id="SSF48726">
    <property type="entry name" value="Immunoglobulin"/>
    <property type="match status" value="6"/>
</dbReference>
<feature type="domain" description="Ig-like" evidence="19">
    <location>
        <begin position="522"/>
        <end position="621"/>
    </location>
</feature>
<feature type="domain" description="Fibronectin type-III" evidence="20">
    <location>
        <begin position="1140"/>
        <end position="1240"/>
    </location>
</feature>
<organism evidence="21 22">
    <name type="scientific">Canis lupus familiaris</name>
    <name type="common">Dog</name>
    <name type="synonym">Canis familiaris</name>
    <dbReference type="NCBI Taxonomy" id="9615"/>
    <lineage>
        <taxon>Eukaryota</taxon>
        <taxon>Metazoa</taxon>
        <taxon>Chordata</taxon>
        <taxon>Craniata</taxon>
        <taxon>Vertebrata</taxon>
        <taxon>Euteleostomi</taxon>
        <taxon>Mammalia</taxon>
        <taxon>Eutheria</taxon>
        <taxon>Laurasiatheria</taxon>
        <taxon>Carnivora</taxon>
        <taxon>Caniformia</taxon>
        <taxon>Canidae</taxon>
        <taxon>Canis</taxon>
    </lineage>
</organism>
<dbReference type="SUPFAM" id="SSF49899">
    <property type="entry name" value="Concanavalin A-like lectins/glucanases"/>
    <property type="match status" value="1"/>
</dbReference>
<keyword evidence="4" id="KW-0336">GPI-anchor</keyword>
<dbReference type="CDD" id="cd00096">
    <property type="entry name" value="Ig"/>
    <property type="match status" value="4"/>
</dbReference>
<dbReference type="PROSITE" id="PS50060">
    <property type="entry name" value="MAM_2"/>
    <property type="match status" value="1"/>
</dbReference>
<feature type="compositionally biased region" description="Basic residues" evidence="17">
    <location>
        <begin position="430"/>
        <end position="449"/>
    </location>
</feature>
<evidence type="ECO:0000256" key="5">
    <source>
        <dbReference type="ARBA" id="ARBA00022729"/>
    </source>
</evidence>
<keyword evidence="6" id="KW-0677">Repeat</keyword>
<comment type="subcellular location">
    <subcellularLocation>
        <location evidence="1">Cell membrane</location>
        <topology evidence="1">Lipid-anchor</topology>
        <topology evidence="1">GPI-anchor</topology>
    </subcellularLocation>
</comment>
<feature type="compositionally biased region" description="Basic and acidic residues" evidence="17">
    <location>
        <begin position="20"/>
        <end position="42"/>
    </location>
</feature>
<sequence length="1452" mass="157241">MDAFLLSDIFLPGVGGGGGGEREGGRGRKEEGETERLREGSRRSASPSPVLFSLIGPGGGEEIGQRLGRASWAAFNWLLFLTGGESNRRASDKGWESERPNEETRGGGRREAGGGRRGRGAGGGRRGERGMKSSEGGSSTAKPKLPSEPSAPAAPAQRPPRPGARPGPARWGPPQAEAAGRGRGRPTWGAAQPGSPESSEPGSAAAAARRREPSSAGGGGERRPRRSPGLAESANIFQTTQTFLVSPPSGVSVGWNCSPDSRGAAGARFLPGAPRWLGQLRGPGTRGSRPSSEPRRRCSRLGRAAAGAPPPRGARPTRPPRVGLRGPRRLPQDRRRRINLSVARALPPPLHRGASPGGETASLPAAGGLLDRGAPSAAEGSLAPRARSTQPWGPGADRRPGSSRRGAGCCAGRAEAPGAGPAPPASPRGQRPRRRRNPGRRRRRRRRRLLGLLASAAAPSAASRGKGGRRGHRGAPADAPPATSRAAPPRGDEAPAVKMEVTCLLLLALIPFHCRGQGVYAPAQAQIVHAGQACVVKEDNISERVYTIREGDTLMLQCLVTGHPRPQVRWTKTAGSASDKFQETSVFNETLRIERIARTQGGRYYCKAENGVGVPAIKSIRVDVQYLDEPVLTVHQTVSDVRGNFYQEKTVFLRCTVNSNPPARFIWKRGSDTLSHSQDNGVDIYEPLYTQGETKVLKLKNLRPQDYASYTCQVSVRNVCGIPDKAITFRLTNTTAPPALKLSVNETLVVNPGENVTVQCLLSGGDPLPQLQWSHGPGPLPLGALAQSGTLSIPSVQARDSGYYNCTATNNVGNPAKKTVNLLVRSMKNATFQITPDVIKESENIQLGQDLKLSCHVDAVPQEKVTYQWFKNGKPARMSKRLLVTRNDPELPAVTSSLELIDLHFSDYGTYLCVASFPGAPVPDLSVEVNISSETVPPTISVPKGRAVVTVREGSPAELQCEVRGKPRPPVLWSRVDKEAAMLPSGLPLEETPDGKLRLEHVSRDMSGTYRCQTARYNGFNVRPREAQVQLNVQFPPEVEPSSQDVRQALGRPVLLRCSLLRGSPQRIAAAVWRFKGQLLPPPPAVPAAEAPDHSELRLDAVTRDSSGSYECSISNDVGSATCLFQVSAKAYSPEFYFDTPNPTRSHKLSKNYSYVLQWTQREPDAVDPLLNYRLSVRQLNQHSAMVKAIPVRRVEKGQLLEYVLTDLRVPHSYEVRLTPYTTFGAGDMASRIIHYTEPINSPNLSDNTCHFEDEKICGYTQDLTDNFDWTRQNALTQNPKRSPNTGPPTDISGTPEGYYMFIETSRPRELGDRARLVSPLYNASAKFYCVSFFYHMYGKHIGSLNLLVRSRNKGALDTHAWSLSGNKGNVWQQAHVPINPSGPFQIIFEGVRGSGYLGDIAIDDVTLKKGECPRKQMDPNKVVVMPGSGAPRQPHPQLWGPMAIFLLALQR</sequence>
<evidence type="ECO:0000259" key="19">
    <source>
        <dbReference type="PROSITE" id="PS50835"/>
    </source>
</evidence>
<evidence type="ECO:0000256" key="13">
    <source>
        <dbReference type="ARBA" id="ARBA00023319"/>
    </source>
</evidence>
<dbReference type="InterPro" id="IPR036179">
    <property type="entry name" value="Ig-like_dom_sf"/>
</dbReference>
<feature type="domain" description="Ig-like" evidence="19">
    <location>
        <begin position="738"/>
        <end position="821"/>
    </location>
</feature>
<proteinExistence type="predicted"/>
<dbReference type="Pfam" id="PF07679">
    <property type="entry name" value="I-set"/>
    <property type="match status" value="1"/>
</dbReference>
<keyword evidence="2" id="KW-0217">Developmental protein</keyword>
<reference evidence="21" key="1">
    <citation type="submission" date="2018-10" db="EMBL/GenBank/DDBJ databases">
        <title>De novo assembly of a Great Dane genome.</title>
        <authorList>
            <person name="Kidd J.M."/>
            <person name="Pendleton A.L."/>
            <person name="Shen F."/>
            <person name="Emery S."/>
        </authorList>
    </citation>
    <scope>NUCLEOTIDE SEQUENCE [LARGE SCALE GENOMIC DNA]</scope>
    <source>
        <strain evidence="21">Great Dane</strain>
    </source>
</reference>
<dbReference type="InterPro" id="IPR036116">
    <property type="entry name" value="FN3_sf"/>
</dbReference>
<dbReference type="SMART" id="SM00137">
    <property type="entry name" value="MAM"/>
    <property type="match status" value="1"/>
</dbReference>